<accession>A0A7S4F994</accession>
<reference evidence="2" key="1">
    <citation type="submission" date="2021-01" db="EMBL/GenBank/DDBJ databases">
        <authorList>
            <person name="Corre E."/>
            <person name="Pelletier E."/>
            <person name="Niang G."/>
            <person name="Scheremetjew M."/>
            <person name="Finn R."/>
            <person name="Kale V."/>
            <person name="Holt S."/>
            <person name="Cochrane G."/>
            <person name="Meng A."/>
            <person name="Brown T."/>
            <person name="Cohen L."/>
        </authorList>
    </citation>
    <scope>NUCLEOTIDE SEQUENCE</scope>
    <source>
        <strain evidence="2">CCMP645</strain>
    </source>
</reference>
<dbReference type="PANTHER" id="PTHR46873">
    <property type="entry name" value="EXPRESSED PROTEIN"/>
    <property type="match status" value="1"/>
</dbReference>
<name>A0A7S4F994_CHRCT</name>
<sequence length="587" mass="63209">MNFRTLRSVVFLASYVSLLILWHTVLGTFFASRSPQQQKDDVQVDGYSESLRSGVVISGRNIFPRAQHNNTTGLSPEGRQGELLAAREQPCSLCARAILDAGELGVIRLHLRPEWCNASRAYVLDVAHAAGSGSQIYRLEPGFLIQGRLTGHGVRKLHKTARAPKVMERGEVGWAGGGAGPDFFIYLGDGPAGWLGTPHDGTVFAEVADEESMETARRVSLLPVRPTPPGQMHLLRSPLPIAVREWPYPTSPPRARLSLRILKAAGVSLDAGSTECAEDCHAQLRTELHGAVVRWGSDHLFNTSAECCEACKRHPRCDVWVHCSRESRCKGAYRQCWLKREPAIWNSTGLLVGSSDRWTSGTLTSPPLDHPSGAGISLPSPSEHDLALHVGRPVAVAEGAARGRSTASTDGACDGGPLRCAEAVTLRLRLRWRGAPRAAKRLWAALQENRLCAHADCFIHKVVRASESWGSDALPDGLNVTSRWPAGAALVDGTMGDAGAPSDVGASVAVEPNPTTVRRGSVAWTSAGARTGDGPNFFVALADHPQLGLSHTVWADVVRADLQLLNDLEVDDKPLPFTVTPRASHLV</sequence>
<dbReference type="EMBL" id="HBIZ01053980">
    <property type="protein sequence ID" value="CAE0781841.1"/>
    <property type="molecule type" value="Transcribed_RNA"/>
</dbReference>
<evidence type="ECO:0000259" key="1">
    <source>
        <dbReference type="Pfam" id="PF14295"/>
    </source>
</evidence>
<dbReference type="InterPro" id="IPR003609">
    <property type="entry name" value="Pan_app"/>
</dbReference>
<dbReference type="SUPFAM" id="SSF50891">
    <property type="entry name" value="Cyclophilin-like"/>
    <property type="match status" value="2"/>
</dbReference>
<dbReference type="InterPro" id="IPR029000">
    <property type="entry name" value="Cyclophilin-like_dom_sf"/>
</dbReference>
<protein>
    <recommendedName>
        <fullName evidence="1">Apple domain-containing protein</fullName>
    </recommendedName>
</protein>
<dbReference type="AlphaFoldDB" id="A0A7S4F994"/>
<dbReference type="Pfam" id="PF14295">
    <property type="entry name" value="PAN_4"/>
    <property type="match status" value="1"/>
</dbReference>
<evidence type="ECO:0000313" key="2">
    <source>
        <dbReference type="EMBL" id="CAE0781841.1"/>
    </source>
</evidence>
<feature type="domain" description="Apple" evidence="1">
    <location>
        <begin position="286"/>
        <end position="339"/>
    </location>
</feature>
<dbReference type="Gene3D" id="3.50.4.10">
    <property type="entry name" value="Hepatocyte Growth Factor"/>
    <property type="match status" value="1"/>
</dbReference>
<organism evidence="2">
    <name type="scientific">Chrysotila carterae</name>
    <name type="common">Marine alga</name>
    <name type="synonym">Syracosphaera carterae</name>
    <dbReference type="NCBI Taxonomy" id="13221"/>
    <lineage>
        <taxon>Eukaryota</taxon>
        <taxon>Haptista</taxon>
        <taxon>Haptophyta</taxon>
        <taxon>Prymnesiophyceae</taxon>
        <taxon>Isochrysidales</taxon>
        <taxon>Isochrysidaceae</taxon>
        <taxon>Chrysotila</taxon>
    </lineage>
</organism>
<proteinExistence type="predicted"/>
<dbReference type="PANTHER" id="PTHR46873:SF1">
    <property type="entry name" value="EXPRESSED PROTEIN"/>
    <property type="match status" value="1"/>
</dbReference>
<gene>
    <name evidence="2" type="ORF">PCAR00345_LOCUS34537</name>
</gene>